<comment type="caution">
    <text evidence="1">The sequence shown here is derived from an EMBL/GenBank/DDBJ whole genome shotgun (WGS) entry which is preliminary data.</text>
</comment>
<keyword evidence="2" id="KW-1185">Reference proteome</keyword>
<name>A0ACC0FSJ7_9ERIC</name>
<evidence type="ECO:0000313" key="1">
    <source>
        <dbReference type="EMBL" id="KAI7991082.1"/>
    </source>
</evidence>
<proteinExistence type="predicted"/>
<reference evidence="1 2" key="1">
    <citation type="journal article" date="2022" name="Plant J.">
        <title>Chromosome-level genome of Camellia lanceoleosa provides a valuable resource for understanding genome evolution and self-incompatibility.</title>
        <authorList>
            <person name="Gong W."/>
            <person name="Xiao S."/>
            <person name="Wang L."/>
            <person name="Liao Z."/>
            <person name="Chang Y."/>
            <person name="Mo W."/>
            <person name="Hu G."/>
            <person name="Li W."/>
            <person name="Zhao G."/>
            <person name="Zhu H."/>
            <person name="Hu X."/>
            <person name="Ji K."/>
            <person name="Xiang X."/>
            <person name="Song Q."/>
            <person name="Yuan D."/>
            <person name="Jin S."/>
            <person name="Zhang L."/>
        </authorList>
    </citation>
    <scope>NUCLEOTIDE SEQUENCE [LARGE SCALE GENOMIC DNA]</scope>
    <source>
        <strain evidence="1">SQ_2022a</strain>
    </source>
</reference>
<gene>
    <name evidence="1" type="ORF">LOK49_LG12G02589</name>
</gene>
<dbReference type="EMBL" id="CM045770">
    <property type="protein sequence ID" value="KAI7991082.1"/>
    <property type="molecule type" value="Genomic_DNA"/>
</dbReference>
<evidence type="ECO:0000313" key="2">
    <source>
        <dbReference type="Proteomes" id="UP001060215"/>
    </source>
</evidence>
<dbReference type="Proteomes" id="UP001060215">
    <property type="component" value="Chromosome 13"/>
</dbReference>
<accession>A0ACC0FSJ7</accession>
<organism evidence="1 2">
    <name type="scientific">Camellia lanceoleosa</name>
    <dbReference type="NCBI Taxonomy" id="1840588"/>
    <lineage>
        <taxon>Eukaryota</taxon>
        <taxon>Viridiplantae</taxon>
        <taxon>Streptophyta</taxon>
        <taxon>Embryophyta</taxon>
        <taxon>Tracheophyta</taxon>
        <taxon>Spermatophyta</taxon>
        <taxon>Magnoliopsida</taxon>
        <taxon>eudicotyledons</taxon>
        <taxon>Gunneridae</taxon>
        <taxon>Pentapetalae</taxon>
        <taxon>asterids</taxon>
        <taxon>Ericales</taxon>
        <taxon>Theaceae</taxon>
        <taxon>Camellia</taxon>
    </lineage>
</organism>
<sequence length="69" mass="7729">MSHKKQNRLMSHNRQNITSNPIIITLFSHKKSQKSQKAKSPSQTKLLSPGSYSQKSQKAKEPAHFPNGG</sequence>
<protein>
    <submittedName>
        <fullName evidence="1">Uncharacterized protein</fullName>
    </submittedName>
</protein>